<keyword evidence="3" id="KW-1185">Reference proteome</keyword>
<evidence type="ECO:0000313" key="3">
    <source>
        <dbReference type="Proteomes" id="UP000031036"/>
    </source>
</evidence>
<name>A0A0B2VUB4_TOXCA</name>
<dbReference type="InterPro" id="IPR002223">
    <property type="entry name" value="Kunitz_BPTI"/>
</dbReference>
<proteinExistence type="predicted"/>
<dbReference type="InterPro" id="IPR053014">
    <property type="entry name" value="Cuticle_assoc_divergent"/>
</dbReference>
<dbReference type="SMART" id="SM00289">
    <property type="entry name" value="WR1"/>
    <property type="match status" value="2"/>
</dbReference>
<sequence length="216" mass="23524">MDFAGNIKRCDHVLMPCAEGYECIGKGMQSVCCPLADRVCTQSVDGGTRCGVAATTRYYFDSNANLCRPFSFSGCGGNENNFKTKGHCLRFCANSVTCLKGEPIPDRYSANRVLMCTSKSHCPKNYTCTGQKGRKACCPSKAYVCGMPYDASVPCRSVSQSQLWTFNTRKGECESLQEGACANQLNTFASLDQCAEYCIGEHCLKDGELAITNIFS</sequence>
<dbReference type="SMART" id="SM00131">
    <property type="entry name" value="KU"/>
    <property type="match status" value="2"/>
</dbReference>
<dbReference type="OMA" id="CYPNISK"/>
<evidence type="ECO:0000259" key="1">
    <source>
        <dbReference type="PROSITE" id="PS50279"/>
    </source>
</evidence>
<dbReference type="Gene3D" id="4.10.410.10">
    <property type="entry name" value="Pancreatic trypsin inhibitor Kunitz domain"/>
    <property type="match status" value="2"/>
</dbReference>
<comment type="caution">
    <text evidence="2">The sequence shown here is derived from an EMBL/GenBank/DDBJ whole genome shotgun (WGS) entry which is preliminary data.</text>
</comment>
<dbReference type="CDD" id="cd22593">
    <property type="entry name" value="Kunitz_conkunitzin"/>
    <property type="match status" value="1"/>
</dbReference>
<dbReference type="PANTHER" id="PTHR46339:SF10">
    <property type="entry name" value="BPTI_KUNITZ INHIBITOR DOMAIN-CONTAINING PROTEIN"/>
    <property type="match status" value="1"/>
</dbReference>
<protein>
    <submittedName>
        <fullName evidence="2">Uncharacterized protein ZC84.1</fullName>
    </submittedName>
</protein>
<dbReference type="STRING" id="6265.A0A0B2VUB4"/>
<dbReference type="InterPro" id="IPR006150">
    <property type="entry name" value="Cys_repeat_1"/>
</dbReference>
<accession>A0A0B2VUB4</accession>
<dbReference type="GO" id="GO:0004867">
    <property type="term" value="F:serine-type endopeptidase inhibitor activity"/>
    <property type="evidence" value="ECO:0007669"/>
    <property type="project" value="InterPro"/>
</dbReference>
<feature type="domain" description="BPTI/Kunitz inhibitor" evidence="1">
    <location>
        <begin position="145"/>
        <end position="198"/>
    </location>
</feature>
<dbReference type="InterPro" id="IPR020901">
    <property type="entry name" value="Prtase_inh_Kunz-CS"/>
</dbReference>
<dbReference type="PRINTS" id="PR00759">
    <property type="entry name" value="BASICPTASE"/>
</dbReference>
<feature type="domain" description="BPTI/Kunitz inhibitor" evidence="1">
    <location>
        <begin position="40"/>
        <end position="92"/>
    </location>
</feature>
<organism evidence="2 3">
    <name type="scientific">Toxocara canis</name>
    <name type="common">Canine roundworm</name>
    <dbReference type="NCBI Taxonomy" id="6265"/>
    <lineage>
        <taxon>Eukaryota</taxon>
        <taxon>Metazoa</taxon>
        <taxon>Ecdysozoa</taxon>
        <taxon>Nematoda</taxon>
        <taxon>Chromadorea</taxon>
        <taxon>Rhabditida</taxon>
        <taxon>Spirurina</taxon>
        <taxon>Ascaridomorpha</taxon>
        <taxon>Ascaridoidea</taxon>
        <taxon>Toxocaridae</taxon>
        <taxon>Toxocara</taxon>
    </lineage>
</organism>
<dbReference type="OrthoDB" id="5871431at2759"/>
<dbReference type="Pfam" id="PF00014">
    <property type="entry name" value="Kunitz_BPTI"/>
    <property type="match status" value="2"/>
</dbReference>
<dbReference type="PROSITE" id="PS00280">
    <property type="entry name" value="BPTI_KUNITZ_1"/>
    <property type="match status" value="1"/>
</dbReference>
<reference evidence="2 3" key="1">
    <citation type="submission" date="2014-11" db="EMBL/GenBank/DDBJ databases">
        <title>Genetic blueprint of the zoonotic pathogen Toxocara canis.</title>
        <authorList>
            <person name="Zhu X.-Q."/>
            <person name="Korhonen P.K."/>
            <person name="Cai H."/>
            <person name="Young N.D."/>
            <person name="Nejsum P."/>
            <person name="von Samson-Himmelstjerna G."/>
            <person name="Boag P.R."/>
            <person name="Tan P."/>
            <person name="Li Q."/>
            <person name="Min J."/>
            <person name="Yang Y."/>
            <person name="Wang X."/>
            <person name="Fang X."/>
            <person name="Hall R.S."/>
            <person name="Hofmann A."/>
            <person name="Sternberg P.W."/>
            <person name="Jex A.R."/>
            <person name="Gasser R.B."/>
        </authorList>
    </citation>
    <scope>NUCLEOTIDE SEQUENCE [LARGE SCALE GENOMIC DNA]</scope>
    <source>
        <strain evidence="2">PN_DK_2014</strain>
    </source>
</reference>
<dbReference type="EMBL" id="JPKZ01000884">
    <property type="protein sequence ID" value="KHN84994.1"/>
    <property type="molecule type" value="Genomic_DNA"/>
</dbReference>
<dbReference type="InterPro" id="IPR036880">
    <property type="entry name" value="Kunitz_BPTI_sf"/>
</dbReference>
<dbReference type="Proteomes" id="UP000031036">
    <property type="component" value="Unassembled WGS sequence"/>
</dbReference>
<dbReference type="AlphaFoldDB" id="A0A0B2VUB4"/>
<dbReference type="SUPFAM" id="SSF57362">
    <property type="entry name" value="BPTI-like"/>
    <property type="match status" value="2"/>
</dbReference>
<gene>
    <name evidence="2" type="primary">ZC84.1</name>
    <name evidence="2" type="ORF">Tcan_07098</name>
</gene>
<dbReference type="PANTHER" id="PTHR46339">
    <property type="entry name" value="PROTEIN CBG15282-RELATED"/>
    <property type="match status" value="1"/>
</dbReference>
<evidence type="ECO:0000313" key="2">
    <source>
        <dbReference type="EMBL" id="KHN84994.1"/>
    </source>
</evidence>
<dbReference type="PROSITE" id="PS50279">
    <property type="entry name" value="BPTI_KUNITZ_2"/>
    <property type="match status" value="2"/>
</dbReference>